<feature type="compositionally biased region" description="Basic and acidic residues" evidence="14">
    <location>
        <begin position="190"/>
        <end position="200"/>
    </location>
</feature>
<dbReference type="SUPFAM" id="SSF57850">
    <property type="entry name" value="RING/U-box"/>
    <property type="match status" value="1"/>
</dbReference>
<evidence type="ECO:0000256" key="8">
    <source>
        <dbReference type="ARBA" id="ARBA00022786"/>
    </source>
</evidence>
<keyword evidence="7 13" id="KW-0863">Zinc-finger</keyword>
<evidence type="ECO:0000256" key="14">
    <source>
        <dbReference type="SAM" id="MobiDB-lite"/>
    </source>
</evidence>
<comment type="subcellular location">
    <subcellularLocation>
        <location evidence="1">Nucleus</location>
    </subcellularLocation>
</comment>
<dbReference type="CDD" id="cd16651">
    <property type="entry name" value="SPL-RING_NSE2"/>
    <property type="match status" value="1"/>
</dbReference>
<evidence type="ECO:0000256" key="12">
    <source>
        <dbReference type="ARBA" id="ARBA00032533"/>
    </source>
</evidence>
<dbReference type="PANTHER" id="PTHR21330">
    <property type="entry name" value="E3 SUMO-PROTEIN LIGASE NSE2"/>
    <property type="match status" value="1"/>
</dbReference>
<evidence type="ECO:0000256" key="7">
    <source>
        <dbReference type="ARBA" id="ARBA00022771"/>
    </source>
</evidence>
<evidence type="ECO:0000259" key="15">
    <source>
        <dbReference type="PROSITE" id="PS51044"/>
    </source>
</evidence>
<protein>
    <recommendedName>
        <fullName evidence="4">E3 SUMO-protein ligase NSE2</fullName>
    </recommendedName>
    <alternativeName>
        <fullName evidence="11">E3 SUMO-protein transferase NSE2</fullName>
    </alternativeName>
    <alternativeName>
        <fullName evidence="12">Non-structural maintenance of chromosomes element 2 homolog</fullName>
    </alternativeName>
</protein>
<evidence type="ECO:0000256" key="13">
    <source>
        <dbReference type="PROSITE-ProRule" id="PRU00452"/>
    </source>
</evidence>
<organism evidence="16 17">
    <name type="scientific">Polyplax serrata</name>
    <name type="common">Common mouse louse</name>
    <dbReference type="NCBI Taxonomy" id="468196"/>
    <lineage>
        <taxon>Eukaryota</taxon>
        <taxon>Metazoa</taxon>
        <taxon>Ecdysozoa</taxon>
        <taxon>Arthropoda</taxon>
        <taxon>Hexapoda</taxon>
        <taxon>Insecta</taxon>
        <taxon>Pterygota</taxon>
        <taxon>Neoptera</taxon>
        <taxon>Paraneoptera</taxon>
        <taxon>Psocodea</taxon>
        <taxon>Troctomorpha</taxon>
        <taxon>Phthiraptera</taxon>
        <taxon>Anoplura</taxon>
        <taxon>Polyplacidae</taxon>
        <taxon>Polyplax</taxon>
    </lineage>
</organism>
<keyword evidence="6" id="KW-0479">Metal-binding</keyword>
<name>A0ABR1ALF1_POLSC</name>
<dbReference type="InterPro" id="IPR026846">
    <property type="entry name" value="Nse2(Mms21)"/>
</dbReference>
<sequence length="210" mass="23945">MSDSPHIYHQSLEVIERLAKHVIQGKTDVEILRQLPSHILNFTKCLTYNEARNKIYNSYIAKVDSALSVLDPDEILSAFDKEVEQIDREKLARKSEQCKKLLELIKKHTTESSDEEILTISENINNLDPITKLPINEPVKNVKCGHIYEKTSIMELIKMNPMTKCPIPGCTASDCVRPKDLVPDNSLKRMLSEKSSEGRQKKMKVLDVSI</sequence>
<dbReference type="PROSITE" id="PS51044">
    <property type="entry name" value="ZF_SP_RING"/>
    <property type="match status" value="1"/>
</dbReference>
<dbReference type="Pfam" id="PF11789">
    <property type="entry name" value="zf-Nse"/>
    <property type="match status" value="1"/>
</dbReference>
<dbReference type="EMBL" id="JAWJWF010000047">
    <property type="protein sequence ID" value="KAK6622123.1"/>
    <property type="molecule type" value="Genomic_DNA"/>
</dbReference>
<evidence type="ECO:0000256" key="3">
    <source>
        <dbReference type="ARBA" id="ARBA00008212"/>
    </source>
</evidence>
<comment type="pathway">
    <text evidence="2">Protein modification; protein sumoylation.</text>
</comment>
<keyword evidence="17" id="KW-1185">Reference proteome</keyword>
<evidence type="ECO:0000256" key="2">
    <source>
        <dbReference type="ARBA" id="ARBA00004718"/>
    </source>
</evidence>
<evidence type="ECO:0000313" key="17">
    <source>
        <dbReference type="Proteomes" id="UP001359485"/>
    </source>
</evidence>
<evidence type="ECO:0000313" key="16">
    <source>
        <dbReference type="EMBL" id="KAK6622123.1"/>
    </source>
</evidence>
<reference evidence="16 17" key="1">
    <citation type="submission" date="2023-09" db="EMBL/GenBank/DDBJ databases">
        <title>Genomes of two closely related lineages of the louse Polyplax serrata with different host specificities.</title>
        <authorList>
            <person name="Martinu J."/>
            <person name="Tarabai H."/>
            <person name="Stefka J."/>
            <person name="Hypsa V."/>
        </authorList>
    </citation>
    <scope>NUCLEOTIDE SEQUENCE [LARGE SCALE GENOMIC DNA]</scope>
    <source>
        <strain evidence="16">98ZLc_SE</strain>
    </source>
</reference>
<evidence type="ECO:0000256" key="4">
    <source>
        <dbReference type="ARBA" id="ARBA00020923"/>
    </source>
</evidence>
<accession>A0ABR1ALF1</accession>
<evidence type="ECO:0000256" key="5">
    <source>
        <dbReference type="ARBA" id="ARBA00022679"/>
    </source>
</evidence>
<comment type="caution">
    <text evidence="16">The sequence shown here is derived from an EMBL/GenBank/DDBJ whole genome shotgun (WGS) entry which is preliminary data.</text>
</comment>
<comment type="similarity">
    <text evidence="3">Belongs to the NSE2 family.</text>
</comment>
<dbReference type="InterPro" id="IPR013083">
    <property type="entry name" value="Znf_RING/FYVE/PHD"/>
</dbReference>
<evidence type="ECO:0000256" key="1">
    <source>
        <dbReference type="ARBA" id="ARBA00004123"/>
    </source>
</evidence>
<dbReference type="PANTHER" id="PTHR21330:SF1">
    <property type="entry name" value="E3 SUMO-PROTEIN LIGASE NSE2"/>
    <property type="match status" value="1"/>
</dbReference>
<evidence type="ECO:0000256" key="10">
    <source>
        <dbReference type="ARBA" id="ARBA00023242"/>
    </source>
</evidence>
<keyword evidence="8" id="KW-0833">Ubl conjugation pathway</keyword>
<evidence type="ECO:0000256" key="11">
    <source>
        <dbReference type="ARBA" id="ARBA00031731"/>
    </source>
</evidence>
<dbReference type="Gene3D" id="3.30.40.10">
    <property type="entry name" value="Zinc/RING finger domain, C3HC4 (zinc finger)"/>
    <property type="match status" value="1"/>
</dbReference>
<proteinExistence type="inferred from homology"/>
<feature type="region of interest" description="Disordered" evidence="14">
    <location>
        <begin position="190"/>
        <end position="210"/>
    </location>
</feature>
<feature type="domain" description="SP-RING-type" evidence="15">
    <location>
        <begin position="113"/>
        <end position="196"/>
    </location>
</feature>
<dbReference type="InterPro" id="IPR004181">
    <property type="entry name" value="Znf_MIZ"/>
</dbReference>
<keyword evidence="10" id="KW-0539">Nucleus</keyword>
<evidence type="ECO:0000256" key="9">
    <source>
        <dbReference type="ARBA" id="ARBA00022833"/>
    </source>
</evidence>
<keyword evidence="9" id="KW-0862">Zinc</keyword>
<dbReference type="Proteomes" id="UP001359485">
    <property type="component" value="Unassembled WGS sequence"/>
</dbReference>
<keyword evidence="5" id="KW-0808">Transferase</keyword>
<evidence type="ECO:0000256" key="6">
    <source>
        <dbReference type="ARBA" id="ARBA00022723"/>
    </source>
</evidence>
<gene>
    <name evidence="16" type="ORF">RUM44_001930</name>
</gene>